<dbReference type="GO" id="GO:0006310">
    <property type="term" value="P:DNA recombination"/>
    <property type="evidence" value="ECO:0007669"/>
    <property type="project" value="UniProtKB-KW"/>
</dbReference>
<keyword evidence="2" id="KW-0234">DNA repair</keyword>
<evidence type="ECO:0000313" key="7">
    <source>
        <dbReference type="Proteomes" id="UP000567293"/>
    </source>
</evidence>
<feature type="signal peptide" evidence="4">
    <location>
        <begin position="1"/>
        <end position="24"/>
    </location>
</feature>
<keyword evidence="2" id="KW-0227">DNA damage</keyword>
<protein>
    <recommendedName>
        <fullName evidence="2">Non-homologous end joining protein Ku</fullName>
    </recommendedName>
</protein>
<evidence type="ECO:0000313" key="6">
    <source>
        <dbReference type="EMBL" id="MBA0084127.1"/>
    </source>
</evidence>
<dbReference type="InterPro" id="IPR006164">
    <property type="entry name" value="DNA_bd_Ku70/Ku80"/>
</dbReference>
<dbReference type="AlphaFoldDB" id="A0A7V8NML3"/>
<dbReference type="HAMAP" id="MF_01875">
    <property type="entry name" value="Prokaryotic_Ku"/>
    <property type="match status" value="1"/>
</dbReference>
<dbReference type="SMART" id="SM00559">
    <property type="entry name" value="Ku78"/>
    <property type="match status" value="1"/>
</dbReference>
<dbReference type="Proteomes" id="UP000567293">
    <property type="component" value="Unassembled WGS sequence"/>
</dbReference>
<gene>
    <name evidence="2" type="primary">ku</name>
    <name evidence="6" type="ORF">HRJ53_03945</name>
</gene>
<keyword evidence="1 2" id="KW-0238">DNA-binding</keyword>
<feature type="region of interest" description="Disordered" evidence="3">
    <location>
        <begin position="256"/>
        <end position="278"/>
    </location>
</feature>
<dbReference type="Gene3D" id="2.40.290.10">
    <property type="match status" value="1"/>
</dbReference>
<feature type="domain" description="Ku" evidence="5">
    <location>
        <begin position="55"/>
        <end position="185"/>
    </location>
</feature>
<evidence type="ECO:0000256" key="3">
    <source>
        <dbReference type="SAM" id="MobiDB-lite"/>
    </source>
</evidence>
<organism evidence="6 7">
    <name type="scientific">Candidatus Acidiferrum panamense</name>
    <dbReference type="NCBI Taxonomy" id="2741543"/>
    <lineage>
        <taxon>Bacteria</taxon>
        <taxon>Pseudomonadati</taxon>
        <taxon>Acidobacteriota</taxon>
        <taxon>Terriglobia</taxon>
        <taxon>Candidatus Acidiferrales</taxon>
        <taxon>Candidatus Acidiferrum</taxon>
    </lineage>
</organism>
<comment type="caution">
    <text evidence="6">The sequence shown here is derived from an EMBL/GenBank/DDBJ whole genome shotgun (WGS) entry which is preliminary data.</text>
</comment>
<dbReference type="InterPro" id="IPR016194">
    <property type="entry name" value="SPOC-like_C_dom_sf"/>
</dbReference>
<comment type="function">
    <text evidence="2">With LigD forms a non-homologous end joining (NHEJ) DNA repair enzyme, which repairs dsDNA breaks with reduced fidelity. Binds linear dsDNA with 5'- and 3'- overhangs but not closed circular dsDNA nor ssDNA. Recruits and stimulates the ligase activity of LigD.</text>
</comment>
<keyword evidence="4" id="KW-0732">Signal</keyword>
<dbReference type="InterPro" id="IPR009187">
    <property type="entry name" value="Prok_Ku"/>
</dbReference>
<dbReference type="PIRSF" id="PIRSF006493">
    <property type="entry name" value="Prok_Ku"/>
    <property type="match status" value="1"/>
</dbReference>
<comment type="similarity">
    <text evidence="2">Belongs to the prokaryotic Ku family.</text>
</comment>
<comment type="subunit">
    <text evidence="2">Homodimer. Interacts with LigD.</text>
</comment>
<accession>A0A7V8NML3</accession>
<dbReference type="NCBIfam" id="TIGR02772">
    <property type="entry name" value="Ku_bact"/>
    <property type="match status" value="1"/>
</dbReference>
<evidence type="ECO:0000256" key="1">
    <source>
        <dbReference type="ARBA" id="ARBA00023125"/>
    </source>
</evidence>
<dbReference type="EMBL" id="JACDQQ010000383">
    <property type="protein sequence ID" value="MBA0084127.1"/>
    <property type="molecule type" value="Genomic_DNA"/>
</dbReference>
<reference evidence="6" key="1">
    <citation type="submission" date="2020-06" db="EMBL/GenBank/DDBJ databases">
        <title>Legume-microbial interactions unlock mineral nutrients during tropical forest succession.</title>
        <authorList>
            <person name="Epihov D.Z."/>
        </authorList>
    </citation>
    <scope>NUCLEOTIDE SEQUENCE [LARGE SCALE GENOMIC DNA]</scope>
    <source>
        <strain evidence="6">Pan2503</strain>
    </source>
</reference>
<evidence type="ECO:0000256" key="2">
    <source>
        <dbReference type="HAMAP-Rule" id="MF_01875"/>
    </source>
</evidence>
<dbReference type="GO" id="GO:0003690">
    <property type="term" value="F:double-stranded DNA binding"/>
    <property type="evidence" value="ECO:0007669"/>
    <property type="project" value="UniProtKB-UniRule"/>
</dbReference>
<dbReference type="PANTHER" id="PTHR41251:SF1">
    <property type="entry name" value="NON-HOMOLOGOUS END JOINING PROTEIN KU"/>
    <property type="match status" value="1"/>
</dbReference>
<evidence type="ECO:0000259" key="5">
    <source>
        <dbReference type="SMART" id="SM00559"/>
    </source>
</evidence>
<proteinExistence type="inferred from homology"/>
<dbReference type="GO" id="GO:0006303">
    <property type="term" value="P:double-strand break repair via nonhomologous end joining"/>
    <property type="evidence" value="ECO:0007669"/>
    <property type="project" value="UniProtKB-UniRule"/>
</dbReference>
<sequence>MVMRPYWKGYLKLALVSCPIALHAACSSAERIALRQINKATGNRLRQQLIDEETREPVAPEHKGRGYEVAKGQYLIVEDAELEAIEIESTHTIEIDRFVPHSAIDQRFFDSPYYVMPSEPVGQEAFAVIREAMRGKRMVALGRLVLSKRERVIALEPYDKGLLGTTLRYPYEVRKAEDYFCDLPDLTIAPDMLTLAEHILDSKASEFDPATFRDRYEEALLAHLKAKQAGAVPERRKTFAPPHRVVNLMEALRRSVAEDTKGAAPRKGAPATPARKRA</sequence>
<dbReference type="SUPFAM" id="SSF100939">
    <property type="entry name" value="SPOC domain-like"/>
    <property type="match status" value="1"/>
</dbReference>
<dbReference type="Pfam" id="PF02735">
    <property type="entry name" value="Ku"/>
    <property type="match status" value="1"/>
</dbReference>
<dbReference type="PANTHER" id="PTHR41251">
    <property type="entry name" value="NON-HOMOLOGOUS END JOINING PROTEIN KU"/>
    <property type="match status" value="1"/>
</dbReference>
<keyword evidence="7" id="KW-1185">Reference proteome</keyword>
<keyword evidence="2" id="KW-0233">DNA recombination</keyword>
<evidence type="ECO:0000256" key="4">
    <source>
        <dbReference type="SAM" id="SignalP"/>
    </source>
</evidence>
<name>A0A7V8NML3_9BACT</name>
<feature type="chain" id="PRO_5031343424" description="Non-homologous end joining protein Ku" evidence="4">
    <location>
        <begin position="25"/>
        <end position="278"/>
    </location>
</feature>